<proteinExistence type="predicted"/>
<comment type="caution">
    <text evidence="1">The sequence shown here is derived from an EMBL/GenBank/DDBJ whole genome shotgun (WGS) entry which is preliminary data.</text>
</comment>
<evidence type="ECO:0000313" key="1">
    <source>
        <dbReference type="EMBL" id="GBN01431.1"/>
    </source>
</evidence>
<keyword evidence="2" id="KW-1185">Reference proteome</keyword>
<dbReference type="EMBL" id="BGPR01004617">
    <property type="protein sequence ID" value="GBN01431.1"/>
    <property type="molecule type" value="Genomic_DNA"/>
</dbReference>
<evidence type="ECO:0000313" key="2">
    <source>
        <dbReference type="Proteomes" id="UP000499080"/>
    </source>
</evidence>
<dbReference type="Proteomes" id="UP000499080">
    <property type="component" value="Unassembled WGS sequence"/>
</dbReference>
<sequence length="478" mass="56668">MGKRLFFGVVLSLEEIALRRVVTRLWNESVFDSGEKLRDIWDIVEGEVKDKVSKLMLPESFKKRIMHLVRPIGSGILNWQVYHEDNFIAAGEVFDLHILQQLRWTYAGAIDYRKTAEELVRLEMFDVKKRYELACFYCLEKYIPLLWEEVSEEYEGRFHEKMLPVLDTPLTHYWACILKGEESNLDRTLERLLSTPLSFNQVAFKRTALKGNRAATEYFFQKLTDEERDPSFIFDVAKAVIGVRFRNSFKLHCNLPAENLSSVLCYLLSVMSPEKQFQVFRKHSCEVLICFLVWPLENLFLDIAGICWSLLPKRKYARLLSNIYKIIRTSDYYAGNLFQKFFLSSPRNFRKLFVKQKRRYCFLFSEFFHDEDTETIKVIFKNINTIDRVSLVYHEHVFKLLCDFILSGRWHIVEVCIREVTFSKEDRETLKGFFMLLVKGTVGVLSVEWKTQKIKRFFEFLDDMDASSANKEAWKMRH</sequence>
<gene>
    <name evidence="1" type="ORF">AVEN_3181_1</name>
</gene>
<accession>A0A4Y2KG45</accession>
<protein>
    <submittedName>
        <fullName evidence="1">Uncharacterized protein</fullName>
    </submittedName>
</protein>
<dbReference type="OrthoDB" id="6437663at2759"/>
<reference evidence="1 2" key="1">
    <citation type="journal article" date="2019" name="Sci. Rep.">
        <title>Orb-weaving spider Araneus ventricosus genome elucidates the spidroin gene catalogue.</title>
        <authorList>
            <person name="Kono N."/>
            <person name="Nakamura H."/>
            <person name="Ohtoshi R."/>
            <person name="Moran D.A.P."/>
            <person name="Shinohara A."/>
            <person name="Yoshida Y."/>
            <person name="Fujiwara M."/>
            <person name="Mori M."/>
            <person name="Tomita M."/>
            <person name="Arakawa K."/>
        </authorList>
    </citation>
    <scope>NUCLEOTIDE SEQUENCE [LARGE SCALE GENOMIC DNA]</scope>
</reference>
<organism evidence="1 2">
    <name type="scientific">Araneus ventricosus</name>
    <name type="common">Orbweaver spider</name>
    <name type="synonym">Epeira ventricosa</name>
    <dbReference type="NCBI Taxonomy" id="182803"/>
    <lineage>
        <taxon>Eukaryota</taxon>
        <taxon>Metazoa</taxon>
        <taxon>Ecdysozoa</taxon>
        <taxon>Arthropoda</taxon>
        <taxon>Chelicerata</taxon>
        <taxon>Arachnida</taxon>
        <taxon>Araneae</taxon>
        <taxon>Araneomorphae</taxon>
        <taxon>Entelegynae</taxon>
        <taxon>Araneoidea</taxon>
        <taxon>Araneidae</taxon>
        <taxon>Araneus</taxon>
    </lineage>
</organism>
<dbReference type="AlphaFoldDB" id="A0A4Y2KG45"/>
<name>A0A4Y2KG45_ARAVE</name>